<dbReference type="SMART" id="SM00564">
    <property type="entry name" value="PQQ"/>
    <property type="match status" value="7"/>
</dbReference>
<dbReference type="InterPro" id="IPR011047">
    <property type="entry name" value="Quinoprotein_ADH-like_sf"/>
</dbReference>
<feature type="domain" description="Pyrrolo-quinoline quinone repeat" evidence="1">
    <location>
        <begin position="219"/>
        <end position="333"/>
    </location>
</feature>
<dbReference type="Proteomes" id="UP000019140">
    <property type="component" value="Unassembled WGS sequence"/>
</dbReference>
<dbReference type="Gene3D" id="2.40.10.480">
    <property type="match status" value="1"/>
</dbReference>
<keyword evidence="3" id="KW-1185">Reference proteome</keyword>
<dbReference type="EMBL" id="AZHX01000896">
    <property type="protein sequence ID" value="ETX05682.1"/>
    <property type="molecule type" value="Genomic_DNA"/>
</dbReference>
<reference evidence="2 3" key="1">
    <citation type="journal article" date="2014" name="Nature">
        <title>An environmental bacterial taxon with a large and distinct metabolic repertoire.</title>
        <authorList>
            <person name="Wilson M.C."/>
            <person name="Mori T."/>
            <person name="Ruckert C."/>
            <person name="Uria A.R."/>
            <person name="Helf M.J."/>
            <person name="Takada K."/>
            <person name="Gernert C."/>
            <person name="Steffens U.A."/>
            <person name="Heycke N."/>
            <person name="Schmitt S."/>
            <person name="Rinke C."/>
            <person name="Helfrich E.J."/>
            <person name="Brachmann A.O."/>
            <person name="Gurgui C."/>
            <person name="Wakimoto T."/>
            <person name="Kracht M."/>
            <person name="Crusemann M."/>
            <person name="Hentschel U."/>
            <person name="Abe I."/>
            <person name="Matsunaga S."/>
            <person name="Kalinowski J."/>
            <person name="Takeyama H."/>
            <person name="Piel J."/>
        </authorList>
    </citation>
    <scope>NUCLEOTIDE SEQUENCE [LARGE SCALE GENOMIC DNA]</scope>
    <source>
        <strain evidence="3">TSY2</strain>
    </source>
</reference>
<dbReference type="SUPFAM" id="SSF50998">
    <property type="entry name" value="Quinoprotein alcohol dehydrogenase-like"/>
    <property type="match status" value="2"/>
</dbReference>
<dbReference type="Gene3D" id="2.130.10.10">
    <property type="entry name" value="YVTN repeat-like/Quinoprotein amine dehydrogenase"/>
    <property type="match status" value="2"/>
</dbReference>
<comment type="caution">
    <text evidence="2">The sequence shown here is derived from an EMBL/GenBank/DDBJ whole genome shotgun (WGS) entry which is preliminary data.</text>
</comment>
<proteinExistence type="predicted"/>
<feature type="non-terminal residue" evidence="2">
    <location>
        <position position="1"/>
    </location>
</feature>
<dbReference type="Pfam" id="PF13360">
    <property type="entry name" value="PQQ_2"/>
    <property type="match status" value="2"/>
</dbReference>
<dbReference type="HOGENOM" id="CLU_027480_4_1_7"/>
<feature type="domain" description="Pyrrolo-quinoline quinone repeat" evidence="1">
    <location>
        <begin position="3"/>
        <end position="110"/>
    </location>
</feature>
<dbReference type="PANTHER" id="PTHR34512:SF30">
    <property type="entry name" value="OUTER MEMBRANE PROTEIN ASSEMBLY FACTOR BAMB"/>
    <property type="match status" value="1"/>
</dbReference>
<evidence type="ECO:0000313" key="2">
    <source>
        <dbReference type="EMBL" id="ETX05682.1"/>
    </source>
</evidence>
<dbReference type="InterPro" id="IPR018391">
    <property type="entry name" value="PQQ_b-propeller_rpt"/>
</dbReference>
<gene>
    <name evidence="2" type="ORF">ETSY2_21550</name>
</gene>
<protein>
    <recommendedName>
        <fullName evidence="1">Pyrrolo-quinoline quinone repeat domain-containing protein</fullName>
    </recommendedName>
</protein>
<evidence type="ECO:0000259" key="1">
    <source>
        <dbReference type="Pfam" id="PF13360"/>
    </source>
</evidence>
<dbReference type="InterPro" id="IPR002372">
    <property type="entry name" value="PQQ_rpt_dom"/>
</dbReference>
<evidence type="ECO:0000313" key="3">
    <source>
        <dbReference type="Proteomes" id="UP000019140"/>
    </source>
</evidence>
<name>W4M7Q8_9BACT</name>
<accession>W4M7Q8</accession>
<dbReference type="PANTHER" id="PTHR34512">
    <property type="entry name" value="CELL SURFACE PROTEIN"/>
    <property type="match status" value="1"/>
</dbReference>
<dbReference type="AlphaFoldDB" id="W4M7Q8"/>
<dbReference type="InterPro" id="IPR015943">
    <property type="entry name" value="WD40/YVTN_repeat-like_dom_sf"/>
</dbReference>
<organism evidence="2 3">
    <name type="scientific">Candidatus Entotheonella gemina</name>
    <dbReference type="NCBI Taxonomy" id="1429439"/>
    <lineage>
        <taxon>Bacteria</taxon>
        <taxon>Pseudomonadati</taxon>
        <taxon>Nitrospinota/Tectimicrobiota group</taxon>
        <taxon>Candidatus Tectimicrobiota</taxon>
        <taxon>Candidatus Entotheonellia</taxon>
        <taxon>Candidatus Entotheonellales</taxon>
        <taxon>Candidatus Entotheonellaceae</taxon>
        <taxon>Candidatus Entotheonella</taxon>
    </lineage>
</organism>
<sequence>SAPVIVNGIIYIGGHFRVLALDAHTGRLRQEIPTTGPVHPSVAVAGDTLYVGLQDWRVLALNRRTGQTQWAFSTQNPIAGSATVAKGLVYIGSRDGFLYALDAVTGRLIWKFKTEGYPLSPPALTDKTLFVSSTEGILYALHARTGRLRLRFHVPERLQDVPVAANGLVYFPSGGQLYAVDASAREYPGQHQLNLVWAQFWLWQIPGVPQPPGQPGGRWRFSYRNRPQAILSAPAVTHEAFYVGDFNGYLYARDAQQATPRWQFKAESGVRTSPLILGSRVYFGTHAGVLYALDRAQGALLWQLDLGVPIETAPVYASGRIYIRTSNGQLHAIE</sequence>